<keyword evidence="3" id="KW-1185">Reference proteome</keyword>
<dbReference type="EMBL" id="CP002069">
    <property type="protein sequence ID" value="ADI73872.1"/>
    <property type="molecule type" value="Genomic_DNA"/>
</dbReference>
<feature type="domain" description="DUF4367" evidence="1">
    <location>
        <begin position="241"/>
        <end position="342"/>
    </location>
</feature>
<accession>D7E7C3</accession>
<dbReference type="Pfam" id="PF14285">
    <property type="entry name" value="DUF4367"/>
    <property type="match status" value="1"/>
</dbReference>
<dbReference type="PANTHER" id="PTHR37507">
    <property type="entry name" value="SPORULATION PROTEIN YDCC"/>
    <property type="match status" value="1"/>
</dbReference>
<dbReference type="InterPro" id="IPR025377">
    <property type="entry name" value="DUF4367"/>
</dbReference>
<evidence type="ECO:0000313" key="3">
    <source>
        <dbReference type="Proteomes" id="UP000000391"/>
    </source>
</evidence>
<organism evidence="2 3">
    <name type="scientific">Methanohalobium evestigatum (strain ATCC BAA-1072 / DSM 3721 / NBRC 107634 / OCM 161 / Z-7303)</name>
    <dbReference type="NCBI Taxonomy" id="644295"/>
    <lineage>
        <taxon>Archaea</taxon>
        <taxon>Methanobacteriati</taxon>
        <taxon>Methanobacteriota</taxon>
        <taxon>Stenosarchaea group</taxon>
        <taxon>Methanomicrobia</taxon>
        <taxon>Methanosarcinales</taxon>
        <taxon>Methanosarcinaceae</taxon>
        <taxon>Methanohalobium</taxon>
    </lineage>
</organism>
<dbReference type="HOGENOM" id="CLU_791338_0_0_2"/>
<gene>
    <name evidence="2" type="ordered locus">Metev_0981</name>
</gene>
<evidence type="ECO:0000313" key="2">
    <source>
        <dbReference type="EMBL" id="ADI73872.1"/>
    </source>
</evidence>
<dbReference type="InterPro" id="IPR052944">
    <property type="entry name" value="Sporulation_related"/>
</dbReference>
<evidence type="ECO:0000259" key="1">
    <source>
        <dbReference type="Pfam" id="PF14285"/>
    </source>
</evidence>
<reference evidence="2 3" key="1">
    <citation type="submission" date="2010-06" db="EMBL/GenBank/DDBJ databases">
        <title>Complete sequence chromosome of Methanohalobium evestigatum Z-7303.</title>
        <authorList>
            <consortium name="US DOE Joint Genome Institute"/>
            <person name="Lucas S."/>
            <person name="Copeland A."/>
            <person name="Lapidus A."/>
            <person name="Cheng J.-F."/>
            <person name="Bruce D."/>
            <person name="Goodwin L."/>
            <person name="Pitluck S."/>
            <person name="Saunders E."/>
            <person name="Detter J.C."/>
            <person name="Han C."/>
            <person name="Tapia R."/>
            <person name="Land M."/>
            <person name="Hauser L."/>
            <person name="Kyrpides N."/>
            <person name="Mikhailova N."/>
            <person name="Sieprawska-Lupa M."/>
            <person name="Whitman W.B."/>
            <person name="Anderson I."/>
            <person name="Woyke T."/>
        </authorList>
    </citation>
    <scope>NUCLEOTIDE SEQUENCE [LARGE SCALE GENOMIC DNA]</scope>
    <source>
        <strain evidence="3">ATCC BAA-1072 / DSM 3721 / NBRC 107634 / OCM 161 / Z-7303</strain>
    </source>
</reference>
<sequence length="346" mass="40143">MILMMLILMLLVSGCTSQRSELTADQIKQTTIEKFETIDDYTYTMNITLPNNSTNYIVSEVSYKEPGKEKMTLHRYPENTDFTAVNNGSTIWIYNSEDNIATRNPSGVTSLLELNPLNYRSFIKLINNSSPELLGSETLNGKQSYIMQFKLNTQQSIIPLSKTKTWIGKENYLPVKSELYINDTLIITAFFRDFKINENVSDSVFEYTPPENAIIMEPDNTLPQTINLDEAKSKVDFNIKIPTYLPKNYEMDYIQYVPEDSSVVIYYENDRYRDILVVLQRPYMKPEKEPRIFGQENVTIGDDEGIYSNRTRTLEWNNKSVEYILQSEKLDKDELIKIAESMEITQ</sequence>
<dbReference type="InterPro" id="IPR029046">
    <property type="entry name" value="LolA/LolB/LppX"/>
</dbReference>
<dbReference type="Gene3D" id="2.50.20.10">
    <property type="entry name" value="Lipoprotein localisation LolA/LolB/LppX"/>
    <property type="match status" value="1"/>
</dbReference>
<dbReference type="KEGG" id="mev:Metev_0981"/>
<protein>
    <recommendedName>
        <fullName evidence="1">DUF4367 domain-containing protein</fullName>
    </recommendedName>
</protein>
<dbReference type="SUPFAM" id="SSF89392">
    <property type="entry name" value="Prokaryotic lipoproteins and lipoprotein localization factors"/>
    <property type="match status" value="1"/>
</dbReference>
<name>D7E7C3_METEZ</name>
<dbReference type="Proteomes" id="UP000000391">
    <property type="component" value="Chromosome"/>
</dbReference>
<dbReference type="PANTHER" id="PTHR37507:SF2">
    <property type="entry name" value="SPORULATION PROTEIN YDCC"/>
    <property type="match status" value="1"/>
</dbReference>
<dbReference type="AlphaFoldDB" id="D7E7C3"/>
<dbReference type="STRING" id="644295.Metev_0981"/>
<proteinExistence type="predicted"/>